<dbReference type="Proteomes" id="UP000831534">
    <property type="component" value="Chromosome"/>
</dbReference>
<evidence type="ECO:0000313" key="4">
    <source>
        <dbReference type="EMBL" id="UOP04752.1"/>
    </source>
</evidence>
<dbReference type="AlphaFoldDB" id="A0A8T9MX12"/>
<evidence type="ECO:0000313" key="5">
    <source>
        <dbReference type="Proteomes" id="UP000831534"/>
    </source>
</evidence>
<organism evidence="4 5">
    <name type="scientific">Conchiformibius kuhniae</name>
    <dbReference type="NCBI Taxonomy" id="211502"/>
    <lineage>
        <taxon>Bacteria</taxon>
        <taxon>Pseudomonadati</taxon>
        <taxon>Pseudomonadota</taxon>
        <taxon>Betaproteobacteria</taxon>
        <taxon>Neisseriales</taxon>
        <taxon>Neisseriaceae</taxon>
        <taxon>Conchiformibius</taxon>
    </lineage>
</organism>
<comment type="similarity">
    <text evidence="1">Belongs to the bacterial sugar transferase family.</text>
</comment>
<gene>
    <name evidence="4" type="ORF">LVJ77_11385</name>
</gene>
<dbReference type="Pfam" id="PF02397">
    <property type="entry name" value="Bac_transf"/>
    <property type="match status" value="1"/>
</dbReference>
<dbReference type="RefSeq" id="WP_051255592.1">
    <property type="nucleotide sequence ID" value="NZ_CP091521.1"/>
</dbReference>
<keyword evidence="2" id="KW-0472">Membrane</keyword>
<dbReference type="InterPro" id="IPR003362">
    <property type="entry name" value="Bact_transf"/>
</dbReference>
<dbReference type="GO" id="GO:0016780">
    <property type="term" value="F:phosphotransferase activity, for other substituted phosphate groups"/>
    <property type="evidence" value="ECO:0007669"/>
    <property type="project" value="TreeGrafter"/>
</dbReference>
<proteinExistence type="inferred from homology"/>
<accession>A0A8T9MX12</accession>
<name>A0A8T9MX12_9NEIS</name>
<sequence>MNIKRIIDLIFSVIFLPIVLFVIFIVAILIKLEDGGDVFYIQNRKGYLGNTFKMYKLRSMKEQNNSIITYTTFNDERITKVGNFIRKTRIDELPQFLNVLKGEMSLIGPRAEFVDFARQLEQEIPNYHQRYLVKPGISGWAQVMQGYATGVEESKIKLEYDLYYIRNFSFSLDVLIFFKTIKTVITGFGAR</sequence>
<evidence type="ECO:0000256" key="1">
    <source>
        <dbReference type="ARBA" id="ARBA00006464"/>
    </source>
</evidence>
<keyword evidence="2" id="KW-1133">Transmembrane helix</keyword>
<feature type="domain" description="Bacterial sugar transferase" evidence="3">
    <location>
        <begin position="4"/>
        <end position="185"/>
    </location>
</feature>
<keyword evidence="2" id="KW-0812">Transmembrane</keyword>
<evidence type="ECO:0000259" key="3">
    <source>
        <dbReference type="Pfam" id="PF02397"/>
    </source>
</evidence>
<keyword evidence="4" id="KW-0808">Transferase</keyword>
<protein>
    <submittedName>
        <fullName evidence="4">Sugar transferase</fullName>
    </submittedName>
</protein>
<dbReference type="PANTHER" id="PTHR30576:SF0">
    <property type="entry name" value="UNDECAPRENYL-PHOSPHATE N-ACETYLGALACTOSAMINYL 1-PHOSPHATE TRANSFERASE-RELATED"/>
    <property type="match status" value="1"/>
</dbReference>
<reference evidence="4" key="2">
    <citation type="submission" date="2024-09" db="EMBL/GenBank/DDBJ databases">
        <authorList>
            <person name="Veyrier F.J."/>
        </authorList>
    </citation>
    <scope>NUCLEOTIDE SEQUENCE</scope>
    <source>
        <strain evidence="4">17694</strain>
    </source>
</reference>
<reference evidence="4" key="1">
    <citation type="journal article" date="2022" name="Res Sq">
        <title>Evolution of multicellular longitudinally dividing oral cavity symbionts (Neisseriaceae).</title>
        <authorList>
            <person name="Nyongesa S."/>
            <person name="Weber P."/>
            <person name="Bernet E."/>
            <person name="Pullido F."/>
            <person name="Nieckarz M."/>
            <person name="Delaby M."/>
            <person name="Nieves C."/>
            <person name="Viehboeck T."/>
            <person name="Krause N."/>
            <person name="Rivera-Millot A."/>
            <person name="Nakamura A."/>
            <person name="Vischer N."/>
            <person name="VanNieuwenhze M."/>
            <person name="Brun Y."/>
            <person name="Cava F."/>
            <person name="Bulgheresi S."/>
            <person name="Veyrier F."/>
        </authorList>
    </citation>
    <scope>NUCLEOTIDE SEQUENCE</scope>
    <source>
        <strain evidence="4">17694</strain>
    </source>
</reference>
<dbReference type="KEGG" id="ckh:LVJ77_11385"/>
<dbReference type="PANTHER" id="PTHR30576">
    <property type="entry name" value="COLANIC BIOSYNTHESIS UDP-GLUCOSE LIPID CARRIER TRANSFERASE"/>
    <property type="match status" value="1"/>
</dbReference>
<keyword evidence="5" id="KW-1185">Reference proteome</keyword>
<feature type="transmembrane region" description="Helical" evidence="2">
    <location>
        <begin position="6"/>
        <end position="30"/>
    </location>
</feature>
<evidence type="ECO:0000256" key="2">
    <source>
        <dbReference type="SAM" id="Phobius"/>
    </source>
</evidence>
<dbReference type="EMBL" id="CP091521">
    <property type="protein sequence ID" value="UOP04752.1"/>
    <property type="molecule type" value="Genomic_DNA"/>
</dbReference>